<feature type="region of interest" description="Disordered" evidence="3">
    <location>
        <begin position="46"/>
        <end position="65"/>
    </location>
</feature>
<evidence type="ECO:0000256" key="2">
    <source>
        <dbReference type="ARBA" id="ARBA00046328"/>
    </source>
</evidence>
<dbReference type="SMART" id="SM00513">
    <property type="entry name" value="SAP"/>
    <property type="match status" value="3"/>
</dbReference>
<accession>A0A7S1YYE1</accession>
<dbReference type="InterPro" id="IPR052240">
    <property type="entry name" value="SAP_domain_ribonucleoprotein"/>
</dbReference>
<proteinExistence type="inferred from homology"/>
<evidence type="ECO:0000256" key="3">
    <source>
        <dbReference type="SAM" id="MobiDB-lite"/>
    </source>
</evidence>
<reference evidence="5" key="1">
    <citation type="submission" date="2021-01" db="EMBL/GenBank/DDBJ databases">
        <authorList>
            <person name="Corre E."/>
            <person name="Pelletier E."/>
            <person name="Niang G."/>
            <person name="Scheremetjew M."/>
            <person name="Finn R."/>
            <person name="Kale V."/>
            <person name="Holt S."/>
            <person name="Cochrane G."/>
            <person name="Meng A."/>
            <person name="Brown T."/>
            <person name="Cohen L."/>
        </authorList>
    </citation>
    <scope>NUCLEOTIDE SEQUENCE</scope>
    <source>
        <strain evidence="5">Pop2</strain>
    </source>
</reference>
<dbReference type="AlphaFoldDB" id="A0A7S1YYE1"/>
<evidence type="ECO:0000313" key="5">
    <source>
        <dbReference type="EMBL" id="CAD9323176.1"/>
    </source>
</evidence>
<dbReference type="InterPro" id="IPR036361">
    <property type="entry name" value="SAP_dom_sf"/>
</dbReference>
<dbReference type="PROSITE" id="PS50800">
    <property type="entry name" value="SAP"/>
    <property type="match status" value="3"/>
</dbReference>
<sequence length="237" mass="25755">MTTVLSSLTVPQLKAKLKELSLPVSGRKNDLIERLVEAQLVQTVPQRREGKEVMDSGEEDTAAGRYSTEALSSLTVPQLKEKLREAGLPVSGRKADLIKRISDSFAEIDSPALVDVGESIQVKDIPSSELVGKMNSPAVETINEATVAKIIPTPEYLATLTVPQLKDKLRTAGLTVSGRKAELIERLIDAQIESQAVKSVTIPEISQEVAPKVYVNSPAEDTLFFAESTQIPFFAKE</sequence>
<dbReference type="InterPro" id="IPR003034">
    <property type="entry name" value="SAP_dom"/>
</dbReference>
<dbReference type="GO" id="GO:0016973">
    <property type="term" value="P:poly(A)+ mRNA export from nucleus"/>
    <property type="evidence" value="ECO:0007669"/>
    <property type="project" value="TreeGrafter"/>
</dbReference>
<gene>
    <name evidence="5" type="ORF">DBRI1063_LOCUS7411</name>
</gene>
<feature type="domain" description="SAP" evidence="4">
    <location>
        <begin position="5"/>
        <end position="39"/>
    </location>
</feature>
<name>A0A7S1YYE1_9STRA</name>
<feature type="domain" description="SAP" evidence="4">
    <location>
        <begin position="71"/>
        <end position="105"/>
    </location>
</feature>
<dbReference type="Pfam" id="PF02037">
    <property type="entry name" value="SAP"/>
    <property type="match status" value="3"/>
</dbReference>
<keyword evidence="1" id="KW-0597">Phosphoprotein</keyword>
<comment type="similarity">
    <text evidence="2">Belongs to the SAP domain-containing ribonucleoprotein family.</text>
</comment>
<dbReference type="PANTHER" id="PTHR46551">
    <property type="entry name" value="SAP DOMAIN-CONTAINING RIBONUCLEOPROTEIN"/>
    <property type="match status" value="1"/>
</dbReference>
<evidence type="ECO:0000256" key="1">
    <source>
        <dbReference type="ARBA" id="ARBA00022553"/>
    </source>
</evidence>
<evidence type="ECO:0000259" key="4">
    <source>
        <dbReference type="PROSITE" id="PS50800"/>
    </source>
</evidence>
<organism evidence="5">
    <name type="scientific">Ditylum brightwellii</name>
    <dbReference type="NCBI Taxonomy" id="49249"/>
    <lineage>
        <taxon>Eukaryota</taxon>
        <taxon>Sar</taxon>
        <taxon>Stramenopiles</taxon>
        <taxon>Ochrophyta</taxon>
        <taxon>Bacillariophyta</taxon>
        <taxon>Mediophyceae</taxon>
        <taxon>Lithodesmiophycidae</taxon>
        <taxon>Lithodesmiales</taxon>
        <taxon>Lithodesmiaceae</taxon>
        <taxon>Ditylum</taxon>
    </lineage>
</organism>
<dbReference type="SUPFAM" id="SSF68906">
    <property type="entry name" value="SAP domain"/>
    <property type="match status" value="3"/>
</dbReference>
<dbReference type="EMBL" id="HBGN01011607">
    <property type="protein sequence ID" value="CAD9323176.1"/>
    <property type="molecule type" value="Transcribed_RNA"/>
</dbReference>
<feature type="domain" description="SAP" evidence="4">
    <location>
        <begin position="157"/>
        <end position="191"/>
    </location>
</feature>
<dbReference type="GO" id="GO:0005634">
    <property type="term" value="C:nucleus"/>
    <property type="evidence" value="ECO:0007669"/>
    <property type="project" value="TreeGrafter"/>
</dbReference>
<dbReference type="PANTHER" id="PTHR46551:SF1">
    <property type="entry name" value="SAP DOMAIN-CONTAINING RIBONUCLEOPROTEIN"/>
    <property type="match status" value="1"/>
</dbReference>
<protein>
    <recommendedName>
        <fullName evidence="4">SAP domain-containing protein</fullName>
    </recommendedName>
</protein>
<dbReference type="Gene3D" id="1.10.720.30">
    <property type="entry name" value="SAP domain"/>
    <property type="match status" value="3"/>
</dbReference>